<organism evidence="3 5">
    <name type="scientific">Dracunculus medinensis</name>
    <name type="common">Guinea worm</name>
    <dbReference type="NCBI Taxonomy" id="318479"/>
    <lineage>
        <taxon>Eukaryota</taxon>
        <taxon>Metazoa</taxon>
        <taxon>Ecdysozoa</taxon>
        <taxon>Nematoda</taxon>
        <taxon>Chromadorea</taxon>
        <taxon>Rhabditida</taxon>
        <taxon>Spirurina</taxon>
        <taxon>Dracunculoidea</taxon>
        <taxon>Dracunculidae</taxon>
        <taxon>Dracunculus</taxon>
    </lineage>
</organism>
<gene>
    <name evidence="2" type="ORF">DME_LOCUS275</name>
</gene>
<dbReference type="PANTHER" id="PTHR45757">
    <property type="entry name" value="PROTEIN CBG23364-RELATED"/>
    <property type="match status" value="1"/>
</dbReference>
<feature type="transmembrane region" description="Helical" evidence="1">
    <location>
        <begin position="318"/>
        <end position="339"/>
    </location>
</feature>
<dbReference type="Proteomes" id="UP000274756">
    <property type="component" value="Unassembled WGS sequence"/>
</dbReference>
<dbReference type="SUPFAM" id="SSF103473">
    <property type="entry name" value="MFS general substrate transporter"/>
    <property type="match status" value="1"/>
</dbReference>
<evidence type="ECO:0000313" key="3">
    <source>
        <dbReference type="Proteomes" id="UP000038040"/>
    </source>
</evidence>
<dbReference type="WBParaSite" id="DME_0000340901-mRNA-1">
    <property type="protein sequence ID" value="DME_0000340901-mRNA-1"/>
    <property type="gene ID" value="DME_0000340901"/>
</dbReference>
<dbReference type="AlphaFoldDB" id="A0A0N4U8M6"/>
<proteinExistence type="predicted"/>
<feature type="transmembrane region" description="Helical" evidence="1">
    <location>
        <begin position="160"/>
        <end position="180"/>
    </location>
</feature>
<evidence type="ECO:0000256" key="1">
    <source>
        <dbReference type="SAM" id="Phobius"/>
    </source>
</evidence>
<keyword evidence="1" id="KW-1133">Transmembrane helix</keyword>
<feature type="transmembrane region" description="Helical" evidence="1">
    <location>
        <begin position="292"/>
        <end position="312"/>
    </location>
</feature>
<feature type="transmembrane region" description="Helical" evidence="1">
    <location>
        <begin position="98"/>
        <end position="117"/>
    </location>
</feature>
<dbReference type="Proteomes" id="UP000038040">
    <property type="component" value="Unplaced"/>
</dbReference>
<reference evidence="5" key="1">
    <citation type="submission" date="2017-02" db="UniProtKB">
        <authorList>
            <consortium name="WormBaseParasite"/>
        </authorList>
    </citation>
    <scope>IDENTIFICATION</scope>
</reference>
<evidence type="ECO:0000313" key="2">
    <source>
        <dbReference type="EMBL" id="VDN50302.1"/>
    </source>
</evidence>
<feature type="transmembrane region" description="Helical" evidence="1">
    <location>
        <begin position="38"/>
        <end position="60"/>
    </location>
</feature>
<dbReference type="Gene3D" id="1.20.1250.20">
    <property type="entry name" value="MFS general substrate transporter like domains"/>
    <property type="match status" value="2"/>
</dbReference>
<sequence>MNNDHSTYKNHSDDFDKQTGDIYYEAKIGGYTNYQQSLLFSAIAIGSIVGTYPFLLLKYFHDIRANIWPVNIAHTFIRFGQLLASFCDEIPSSACSLYYEIFGFALAVNFPVIANISSNWSSLKFTGMFTAWMSCNLQIGPMFSMPLAGEFCSSSFGWKGVYYLQGSLTLISFFIFFLIFRDTPRIHSCVSAKELQILEKGKVLTGKKDVVPYMNILKSLPIWGVWICCLGGTFGYQLFVQYGPTYLDKVLNYEIKNIGFLTALSNLTSCIIKVLIGPLSDLLHCIPLTIKVKLFTIISQGMMVISFILLAITPEERVILGLISYIATVAFSGMMWVGAVKSGALVARQHAHFIFAVISFENSLSLLILPYFVNFIAPDHTRQQWYYCISDIFQ</sequence>
<reference evidence="2 4" key="2">
    <citation type="submission" date="2018-11" db="EMBL/GenBank/DDBJ databases">
        <authorList>
            <consortium name="Pathogen Informatics"/>
        </authorList>
    </citation>
    <scope>NUCLEOTIDE SEQUENCE [LARGE SCALE GENOMIC DNA]</scope>
</reference>
<keyword evidence="1" id="KW-0812">Transmembrane</keyword>
<accession>A0A0N4U8M6</accession>
<protein>
    <submittedName>
        <fullName evidence="5">MFS domain-containing protein</fullName>
    </submittedName>
</protein>
<feature type="transmembrane region" description="Helical" evidence="1">
    <location>
        <begin position="351"/>
        <end position="373"/>
    </location>
</feature>
<dbReference type="InterPro" id="IPR036259">
    <property type="entry name" value="MFS_trans_sf"/>
</dbReference>
<evidence type="ECO:0000313" key="4">
    <source>
        <dbReference type="Proteomes" id="UP000274756"/>
    </source>
</evidence>
<name>A0A0N4U8M6_DRAME</name>
<feature type="transmembrane region" description="Helical" evidence="1">
    <location>
        <begin position="259"/>
        <end position="280"/>
    </location>
</feature>
<dbReference type="GO" id="GO:0022857">
    <property type="term" value="F:transmembrane transporter activity"/>
    <property type="evidence" value="ECO:0007669"/>
    <property type="project" value="InterPro"/>
</dbReference>
<dbReference type="Pfam" id="PF07690">
    <property type="entry name" value="MFS_1"/>
    <property type="match status" value="1"/>
</dbReference>
<feature type="transmembrane region" description="Helical" evidence="1">
    <location>
        <begin position="220"/>
        <end position="239"/>
    </location>
</feature>
<dbReference type="GO" id="GO:0016020">
    <property type="term" value="C:membrane"/>
    <property type="evidence" value="ECO:0007669"/>
    <property type="project" value="TreeGrafter"/>
</dbReference>
<keyword evidence="1" id="KW-0472">Membrane</keyword>
<keyword evidence="4" id="KW-1185">Reference proteome</keyword>
<dbReference type="STRING" id="318479.A0A0N4U8M6"/>
<evidence type="ECO:0000313" key="5">
    <source>
        <dbReference type="WBParaSite" id="DME_0000340901-mRNA-1"/>
    </source>
</evidence>
<dbReference type="PANTHER" id="PTHR45757:SF11">
    <property type="entry name" value="MAJOR FACILITATOR SUPERFAMILY (MFS) PROFILE DOMAIN-CONTAINING PROTEIN"/>
    <property type="match status" value="1"/>
</dbReference>
<dbReference type="InterPro" id="IPR011701">
    <property type="entry name" value="MFS"/>
</dbReference>
<dbReference type="OrthoDB" id="2985014at2759"/>
<dbReference type="EMBL" id="UYYG01000002">
    <property type="protein sequence ID" value="VDN50302.1"/>
    <property type="molecule type" value="Genomic_DNA"/>
</dbReference>